<comment type="catalytic activity">
    <reaction evidence="8">
        <text>apo-[ACP] + CoA = holo-[ACP] + adenosine 3',5'-bisphosphate + H(+)</text>
        <dbReference type="Rhea" id="RHEA:12068"/>
        <dbReference type="Rhea" id="RHEA-COMP:9685"/>
        <dbReference type="Rhea" id="RHEA-COMP:9690"/>
        <dbReference type="ChEBI" id="CHEBI:15378"/>
        <dbReference type="ChEBI" id="CHEBI:29999"/>
        <dbReference type="ChEBI" id="CHEBI:57287"/>
        <dbReference type="ChEBI" id="CHEBI:58343"/>
        <dbReference type="ChEBI" id="CHEBI:64479"/>
        <dbReference type="EC" id="2.7.8.7"/>
    </reaction>
</comment>
<evidence type="ECO:0000256" key="7">
    <source>
        <dbReference type="ARBA" id="ARBA00023160"/>
    </source>
</evidence>
<feature type="domain" description="4'-phosphopantetheinyl transferase" evidence="9">
    <location>
        <begin position="5"/>
        <end position="104"/>
    </location>
</feature>
<keyword evidence="4 8" id="KW-0276">Fatty acid metabolism</keyword>
<dbReference type="NCBIfam" id="TIGR00556">
    <property type="entry name" value="pantethn_trn"/>
    <property type="match status" value="1"/>
</dbReference>
<dbReference type="NCBIfam" id="TIGR00516">
    <property type="entry name" value="acpS"/>
    <property type="match status" value="1"/>
</dbReference>
<evidence type="ECO:0000256" key="6">
    <source>
        <dbReference type="ARBA" id="ARBA00023098"/>
    </source>
</evidence>
<dbReference type="EC" id="2.7.8.7" evidence="8"/>
<evidence type="ECO:0000259" key="9">
    <source>
        <dbReference type="Pfam" id="PF01648"/>
    </source>
</evidence>
<keyword evidence="1 8" id="KW-0444">Lipid biosynthesis</keyword>
<dbReference type="InterPro" id="IPR037143">
    <property type="entry name" value="4-PPantetheinyl_Trfase_dom_sf"/>
</dbReference>
<evidence type="ECO:0000256" key="1">
    <source>
        <dbReference type="ARBA" id="ARBA00022516"/>
    </source>
</evidence>
<accession>A0ABV4JXQ2</accession>
<evidence type="ECO:0000313" key="10">
    <source>
        <dbReference type="EMBL" id="MEZ7195482.1"/>
    </source>
</evidence>
<keyword evidence="5 8" id="KW-0460">Magnesium</keyword>
<sequence length="124" mass="13739">MIKGTGIDLTELDRIRDLWDRFGHRFARRILTERERAQLPERNPVPRLAALFACKEAAVKALGTGFAKGVHFKCIEILHNEDGKPEISFLGEGLARCERMGVTGAHVSMTHSRDTAAATVILEG</sequence>
<evidence type="ECO:0000256" key="2">
    <source>
        <dbReference type="ARBA" id="ARBA00022679"/>
    </source>
</evidence>
<name>A0ABV4JXQ2_9BACT</name>
<evidence type="ECO:0000313" key="11">
    <source>
        <dbReference type="Proteomes" id="UP001568698"/>
    </source>
</evidence>
<feature type="binding site" evidence="8">
    <location>
        <position position="8"/>
    </location>
    <ligand>
        <name>Mg(2+)</name>
        <dbReference type="ChEBI" id="CHEBI:18420"/>
    </ligand>
</feature>
<comment type="cofactor">
    <cofactor evidence="8">
        <name>Mg(2+)</name>
        <dbReference type="ChEBI" id="CHEBI:18420"/>
    </cofactor>
</comment>
<dbReference type="HAMAP" id="MF_00101">
    <property type="entry name" value="AcpS"/>
    <property type="match status" value="1"/>
</dbReference>
<proteinExistence type="inferred from homology"/>
<dbReference type="Gene3D" id="3.90.470.20">
    <property type="entry name" value="4'-phosphopantetheinyl transferase domain"/>
    <property type="match status" value="1"/>
</dbReference>
<dbReference type="Pfam" id="PF01648">
    <property type="entry name" value="ACPS"/>
    <property type="match status" value="1"/>
</dbReference>
<comment type="similarity">
    <text evidence="8">Belongs to the P-Pant transferase superfamily. AcpS family.</text>
</comment>
<comment type="caution">
    <text evidence="10">The sequence shown here is derived from an EMBL/GenBank/DDBJ whole genome shotgun (WGS) entry which is preliminary data.</text>
</comment>
<dbReference type="Proteomes" id="UP001568698">
    <property type="component" value="Unassembled WGS sequence"/>
</dbReference>
<dbReference type="InterPro" id="IPR008278">
    <property type="entry name" value="4-PPantetheinyl_Trfase_dom"/>
</dbReference>
<dbReference type="InterPro" id="IPR002582">
    <property type="entry name" value="ACPS"/>
</dbReference>
<dbReference type="RefSeq" id="WP_371385031.1">
    <property type="nucleotide sequence ID" value="NZ_JBGLYH010000003.1"/>
</dbReference>
<evidence type="ECO:0000256" key="3">
    <source>
        <dbReference type="ARBA" id="ARBA00022723"/>
    </source>
</evidence>
<protein>
    <recommendedName>
        <fullName evidence="8">Holo-[acyl-carrier-protein] synthase</fullName>
        <shortName evidence="8">Holo-ACP synthase</shortName>
        <ecNumber evidence="8">2.7.8.7</ecNumber>
    </recommendedName>
    <alternativeName>
        <fullName evidence="8">4'-phosphopantetheinyl transferase AcpS</fullName>
    </alternativeName>
</protein>
<dbReference type="SUPFAM" id="SSF56214">
    <property type="entry name" value="4'-phosphopantetheinyl transferase"/>
    <property type="match status" value="1"/>
</dbReference>
<evidence type="ECO:0000256" key="4">
    <source>
        <dbReference type="ARBA" id="ARBA00022832"/>
    </source>
</evidence>
<gene>
    <name evidence="8" type="primary">acpS</name>
    <name evidence="10" type="ORF">AB6M95_01865</name>
</gene>
<keyword evidence="8" id="KW-0963">Cytoplasm</keyword>
<comment type="subcellular location">
    <subcellularLocation>
        <location evidence="8">Cytoplasm</location>
    </subcellularLocation>
</comment>
<keyword evidence="7 8" id="KW-0275">Fatty acid biosynthesis</keyword>
<feature type="binding site" evidence="8">
    <location>
        <position position="56"/>
    </location>
    <ligand>
        <name>Mg(2+)</name>
        <dbReference type="ChEBI" id="CHEBI:18420"/>
    </ligand>
</feature>
<evidence type="ECO:0000256" key="5">
    <source>
        <dbReference type="ARBA" id="ARBA00022842"/>
    </source>
</evidence>
<dbReference type="InterPro" id="IPR004568">
    <property type="entry name" value="Ppantetheine-prot_Trfase_dom"/>
</dbReference>
<keyword evidence="11" id="KW-1185">Reference proteome</keyword>
<comment type="function">
    <text evidence="8">Transfers the 4'-phosphopantetheine moiety from coenzyme A to a Ser of acyl-carrier-protein.</text>
</comment>
<organism evidence="10 11">
    <name type="scientific">Pseudodesulfovibrio karagichevae</name>
    <dbReference type="NCBI Taxonomy" id="3239305"/>
    <lineage>
        <taxon>Bacteria</taxon>
        <taxon>Pseudomonadati</taxon>
        <taxon>Thermodesulfobacteriota</taxon>
        <taxon>Desulfovibrionia</taxon>
        <taxon>Desulfovibrionales</taxon>
        <taxon>Desulfovibrionaceae</taxon>
    </lineage>
</organism>
<dbReference type="EMBL" id="JBGLYH010000003">
    <property type="protein sequence ID" value="MEZ7195482.1"/>
    <property type="molecule type" value="Genomic_DNA"/>
</dbReference>
<keyword evidence="2 8" id="KW-0808">Transferase</keyword>
<reference evidence="10 11" key="1">
    <citation type="submission" date="2024-08" db="EMBL/GenBank/DDBJ databases">
        <title>Sulfate-reducing bacteria isolated from formation water of the oil field in Kazakhstan and description of Pseudodesulfovibrio sp.</title>
        <authorList>
            <person name="Bidzhieva S.K."/>
            <person name="Tourova T.P."/>
            <person name="Grouzdev D.S."/>
            <person name="Beletsky A.V."/>
            <person name="Sokolova D.S."/>
            <person name="Samigullina S.R."/>
            <person name="Poltaraus A.B."/>
            <person name="Avtukh A.N."/>
            <person name="Tereshina V.M."/>
            <person name="Zhaparov N.S."/>
            <person name="Mardanov A.V."/>
            <person name="Nazina T.N."/>
        </authorList>
    </citation>
    <scope>NUCLEOTIDE SEQUENCE [LARGE SCALE GENOMIC DNA]</scope>
    <source>
        <strain evidence="10 11">9FUS</strain>
    </source>
</reference>
<keyword evidence="6 8" id="KW-0443">Lipid metabolism</keyword>
<evidence type="ECO:0000256" key="8">
    <source>
        <dbReference type="HAMAP-Rule" id="MF_00101"/>
    </source>
</evidence>
<dbReference type="GO" id="GO:0008897">
    <property type="term" value="F:holo-[acyl-carrier-protein] synthase activity"/>
    <property type="evidence" value="ECO:0007669"/>
    <property type="project" value="UniProtKB-EC"/>
</dbReference>
<keyword evidence="3 8" id="KW-0479">Metal-binding</keyword>
<dbReference type="NCBIfam" id="NF011251">
    <property type="entry name" value="PRK14657.1"/>
    <property type="match status" value="1"/>
</dbReference>